<sequence>MRVKKNASTELLRSLCGSKKSFICDTCGKDFKCNSALQTHLIVHTGEKPSEEQHFCSNCGKSSVCLFDTLPFVTDQILAKCFAFLFNK</sequence>
<evidence type="ECO:0000313" key="9">
    <source>
        <dbReference type="Ensembl" id="ENSSLUP00000036778.1"/>
    </source>
</evidence>
<evidence type="ECO:0000259" key="8">
    <source>
        <dbReference type="PROSITE" id="PS50157"/>
    </source>
</evidence>
<dbReference type="AlphaFoldDB" id="A0A8C9ZH88"/>
<feature type="domain" description="C2H2-type" evidence="8">
    <location>
        <begin position="22"/>
        <end position="49"/>
    </location>
</feature>
<proteinExistence type="predicted"/>
<dbReference type="Proteomes" id="UP000694568">
    <property type="component" value="Unplaced"/>
</dbReference>
<comment type="subcellular location">
    <subcellularLocation>
        <location evidence="1">Nucleus</location>
    </subcellularLocation>
</comment>
<dbReference type="InterPro" id="IPR036236">
    <property type="entry name" value="Znf_C2H2_sf"/>
</dbReference>
<keyword evidence="5" id="KW-0862">Zinc</keyword>
<dbReference type="GO" id="GO:0008270">
    <property type="term" value="F:zinc ion binding"/>
    <property type="evidence" value="ECO:0007669"/>
    <property type="project" value="UniProtKB-KW"/>
</dbReference>
<evidence type="ECO:0000256" key="5">
    <source>
        <dbReference type="ARBA" id="ARBA00022833"/>
    </source>
</evidence>
<protein>
    <recommendedName>
        <fullName evidence="8">C2H2-type domain-containing protein</fullName>
    </recommendedName>
</protein>
<accession>A0A8C9ZH88</accession>
<reference evidence="9" key="2">
    <citation type="submission" date="2025-09" db="UniProtKB">
        <authorList>
            <consortium name="Ensembl"/>
        </authorList>
    </citation>
    <scope>IDENTIFICATION</scope>
</reference>
<keyword evidence="4 7" id="KW-0863">Zinc-finger</keyword>
<dbReference type="Gene3D" id="3.30.160.60">
    <property type="entry name" value="Classic Zinc Finger"/>
    <property type="match status" value="1"/>
</dbReference>
<evidence type="ECO:0000256" key="1">
    <source>
        <dbReference type="ARBA" id="ARBA00004123"/>
    </source>
</evidence>
<dbReference type="PROSITE" id="PS00028">
    <property type="entry name" value="ZINC_FINGER_C2H2_1"/>
    <property type="match status" value="1"/>
</dbReference>
<evidence type="ECO:0000256" key="4">
    <source>
        <dbReference type="ARBA" id="ARBA00022771"/>
    </source>
</evidence>
<evidence type="ECO:0000256" key="7">
    <source>
        <dbReference type="PROSITE-ProRule" id="PRU00042"/>
    </source>
</evidence>
<name>A0A8C9ZH88_SANLU</name>
<keyword evidence="10" id="KW-1185">Reference proteome</keyword>
<keyword evidence="2" id="KW-0479">Metal-binding</keyword>
<dbReference type="InterPro" id="IPR013087">
    <property type="entry name" value="Znf_C2H2_type"/>
</dbReference>
<evidence type="ECO:0000256" key="3">
    <source>
        <dbReference type="ARBA" id="ARBA00022737"/>
    </source>
</evidence>
<reference evidence="9" key="1">
    <citation type="submission" date="2025-08" db="UniProtKB">
        <authorList>
            <consortium name="Ensembl"/>
        </authorList>
    </citation>
    <scope>IDENTIFICATION</scope>
</reference>
<keyword evidence="3" id="KW-0677">Repeat</keyword>
<dbReference type="FunFam" id="3.30.160.60:FF:001498">
    <property type="entry name" value="Zinc finger protein 404"/>
    <property type="match status" value="1"/>
</dbReference>
<organism evidence="9 10">
    <name type="scientific">Sander lucioperca</name>
    <name type="common">Pike-perch</name>
    <name type="synonym">Perca lucioperca</name>
    <dbReference type="NCBI Taxonomy" id="283035"/>
    <lineage>
        <taxon>Eukaryota</taxon>
        <taxon>Metazoa</taxon>
        <taxon>Chordata</taxon>
        <taxon>Craniata</taxon>
        <taxon>Vertebrata</taxon>
        <taxon>Euteleostomi</taxon>
        <taxon>Actinopterygii</taxon>
        <taxon>Neopterygii</taxon>
        <taxon>Teleostei</taxon>
        <taxon>Neoteleostei</taxon>
        <taxon>Acanthomorphata</taxon>
        <taxon>Eupercaria</taxon>
        <taxon>Perciformes</taxon>
        <taxon>Percoidei</taxon>
        <taxon>Percidae</taxon>
        <taxon>Luciopercinae</taxon>
        <taxon>Sander</taxon>
    </lineage>
</organism>
<evidence type="ECO:0000313" key="10">
    <source>
        <dbReference type="Proteomes" id="UP000694568"/>
    </source>
</evidence>
<dbReference type="Ensembl" id="ENSSLUT00000037923.1">
    <property type="protein sequence ID" value="ENSSLUP00000036778.1"/>
    <property type="gene ID" value="ENSSLUG00000016418.1"/>
</dbReference>
<evidence type="ECO:0000256" key="2">
    <source>
        <dbReference type="ARBA" id="ARBA00022723"/>
    </source>
</evidence>
<dbReference type="GO" id="GO:0005634">
    <property type="term" value="C:nucleus"/>
    <property type="evidence" value="ECO:0007669"/>
    <property type="project" value="UniProtKB-SubCell"/>
</dbReference>
<dbReference type="SUPFAM" id="SSF57667">
    <property type="entry name" value="beta-beta-alpha zinc fingers"/>
    <property type="match status" value="1"/>
</dbReference>
<dbReference type="PROSITE" id="PS50157">
    <property type="entry name" value="ZINC_FINGER_C2H2_2"/>
    <property type="match status" value="1"/>
</dbReference>
<keyword evidence="6" id="KW-0539">Nucleus</keyword>
<evidence type="ECO:0000256" key="6">
    <source>
        <dbReference type="ARBA" id="ARBA00023242"/>
    </source>
</evidence>